<protein>
    <submittedName>
        <fullName evidence="1">Uncharacterized protein</fullName>
    </submittedName>
</protein>
<dbReference type="AlphaFoldDB" id="A0A078AK40"/>
<name>A0A078AK40_STYLE</name>
<sequence>MPEAKFNVKFAAAVPPLNPQMKQLLPGGADNGAPAEQVDKLELQETVELTEQYMNMLAGMTETVNQAVWLVIEFLT</sequence>
<organism evidence="1 2">
    <name type="scientific">Stylonychia lemnae</name>
    <name type="common">Ciliate</name>
    <dbReference type="NCBI Taxonomy" id="5949"/>
    <lineage>
        <taxon>Eukaryota</taxon>
        <taxon>Sar</taxon>
        <taxon>Alveolata</taxon>
        <taxon>Ciliophora</taxon>
        <taxon>Intramacronucleata</taxon>
        <taxon>Spirotrichea</taxon>
        <taxon>Stichotrichia</taxon>
        <taxon>Sporadotrichida</taxon>
        <taxon>Oxytrichidae</taxon>
        <taxon>Stylonychinae</taxon>
        <taxon>Stylonychia</taxon>
    </lineage>
</organism>
<evidence type="ECO:0000313" key="1">
    <source>
        <dbReference type="EMBL" id="CDW81822.1"/>
    </source>
</evidence>
<evidence type="ECO:0000313" key="2">
    <source>
        <dbReference type="Proteomes" id="UP000039865"/>
    </source>
</evidence>
<accession>A0A078AK40</accession>
<gene>
    <name evidence="1" type="primary">Contig11573.g12390</name>
    <name evidence="1" type="ORF">STYLEM_10846</name>
</gene>
<proteinExistence type="predicted"/>
<dbReference type="InParanoid" id="A0A078AK40"/>
<keyword evidence="2" id="KW-1185">Reference proteome</keyword>
<dbReference type="EMBL" id="CCKQ01010305">
    <property type="protein sequence ID" value="CDW81822.1"/>
    <property type="molecule type" value="Genomic_DNA"/>
</dbReference>
<reference evidence="1 2" key="1">
    <citation type="submission" date="2014-06" db="EMBL/GenBank/DDBJ databases">
        <authorList>
            <person name="Swart Estienne"/>
        </authorList>
    </citation>
    <scope>NUCLEOTIDE SEQUENCE [LARGE SCALE GENOMIC DNA]</scope>
    <source>
        <strain evidence="1 2">130c</strain>
    </source>
</reference>
<dbReference type="Proteomes" id="UP000039865">
    <property type="component" value="Unassembled WGS sequence"/>
</dbReference>